<dbReference type="InterPro" id="IPR034704">
    <property type="entry name" value="Ribosomal_bL28/bL31-like_sf"/>
</dbReference>
<comment type="caution">
    <text evidence="4">The sequence shown here is derived from an EMBL/GenBank/DDBJ whole genome shotgun (WGS) entry which is preliminary data.</text>
</comment>
<dbReference type="GO" id="GO:0003735">
    <property type="term" value="F:structural constituent of ribosome"/>
    <property type="evidence" value="ECO:0007669"/>
    <property type="project" value="InterPro"/>
</dbReference>
<dbReference type="GO" id="GO:0005840">
    <property type="term" value="C:ribosome"/>
    <property type="evidence" value="ECO:0007669"/>
    <property type="project" value="UniProtKB-KW"/>
</dbReference>
<dbReference type="SUPFAM" id="SSF143800">
    <property type="entry name" value="L28p-like"/>
    <property type="match status" value="1"/>
</dbReference>
<feature type="non-terminal residue" evidence="4">
    <location>
        <position position="31"/>
    </location>
</feature>
<keyword evidence="2 4" id="KW-0689">Ribosomal protein</keyword>
<evidence type="ECO:0000256" key="3">
    <source>
        <dbReference type="ARBA" id="ARBA00023274"/>
    </source>
</evidence>
<dbReference type="EMBL" id="AJWZ01010322">
    <property type="protein sequence ID" value="EKC48799.1"/>
    <property type="molecule type" value="Genomic_DNA"/>
</dbReference>
<protein>
    <submittedName>
        <fullName evidence="4">LSU ribosomal protein L28P</fullName>
    </submittedName>
</protein>
<organism evidence="4">
    <name type="scientific">human gut metagenome</name>
    <dbReference type="NCBI Taxonomy" id="408170"/>
    <lineage>
        <taxon>unclassified sequences</taxon>
        <taxon>metagenomes</taxon>
        <taxon>organismal metagenomes</taxon>
    </lineage>
</organism>
<dbReference type="Pfam" id="PF00830">
    <property type="entry name" value="Ribosomal_L28"/>
    <property type="match status" value="1"/>
</dbReference>
<dbReference type="InterPro" id="IPR026569">
    <property type="entry name" value="Ribosomal_bL28"/>
</dbReference>
<dbReference type="PANTHER" id="PTHR39080">
    <property type="entry name" value="50S RIBOSOMAL PROTEIN L28"/>
    <property type="match status" value="1"/>
</dbReference>
<evidence type="ECO:0000256" key="1">
    <source>
        <dbReference type="ARBA" id="ARBA00008760"/>
    </source>
</evidence>
<dbReference type="NCBIfam" id="TIGR00009">
    <property type="entry name" value="L28"/>
    <property type="match status" value="1"/>
</dbReference>
<gene>
    <name evidence="4" type="ORF">OBE_14982</name>
</gene>
<name>K1S0D0_9ZZZZ</name>
<reference evidence="4" key="1">
    <citation type="journal article" date="2013" name="Environ. Microbiol.">
        <title>Microbiota from the distal guts of lean and obese adolescents exhibit partial functional redundancy besides clear differences in community structure.</title>
        <authorList>
            <person name="Ferrer M."/>
            <person name="Ruiz A."/>
            <person name="Lanza F."/>
            <person name="Haange S.B."/>
            <person name="Oberbach A."/>
            <person name="Till H."/>
            <person name="Bargiela R."/>
            <person name="Campoy C."/>
            <person name="Segura M.T."/>
            <person name="Richter M."/>
            <person name="von Bergen M."/>
            <person name="Seifert J."/>
            <person name="Suarez A."/>
        </authorList>
    </citation>
    <scope>NUCLEOTIDE SEQUENCE</scope>
</reference>
<evidence type="ECO:0000313" key="4">
    <source>
        <dbReference type="EMBL" id="EKC48799.1"/>
    </source>
</evidence>
<dbReference type="Gene3D" id="2.30.170.40">
    <property type="entry name" value="Ribosomal protein L28/L24"/>
    <property type="match status" value="1"/>
</dbReference>
<comment type="similarity">
    <text evidence="1">Belongs to the bacterial ribosomal protein bL28 family.</text>
</comment>
<dbReference type="AlphaFoldDB" id="K1S0D0"/>
<proteinExistence type="inferred from homology"/>
<dbReference type="InterPro" id="IPR037147">
    <property type="entry name" value="Ribosomal_bL28_sf"/>
</dbReference>
<keyword evidence="3" id="KW-0687">Ribonucleoprotein</keyword>
<dbReference type="InterPro" id="IPR001383">
    <property type="entry name" value="Ribosomal_bL28_bact-type"/>
</dbReference>
<dbReference type="GO" id="GO:1990904">
    <property type="term" value="C:ribonucleoprotein complex"/>
    <property type="evidence" value="ECO:0007669"/>
    <property type="project" value="UniProtKB-KW"/>
</dbReference>
<dbReference type="InterPro" id="IPR050096">
    <property type="entry name" value="Bacterial_rp_bL28"/>
</dbReference>
<sequence length="31" mass="3448">MKVCEITGKVAVIGNNVSHSHHKTKRKFSPN</sequence>
<dbReference type="PANTHER" id="PTHR39080:SF1">
    <property type="entry name" value="LARGE RIBOSOMAL SUBUNIT PROTEIN BL28A"/>
    <property type="match status" value="1"/>
</dbReference>
<dbReference type="GO" id="GO:0006412">
    <property type="term" value="P:translation"/>
    <property type="evidence" value="ECO:0007669"/>
    <property type="project" value="InterPro"/>
</dbReference>
<accession>K1S0D0</accession>
<evidence type="ECO:0000256" key="2">
    <source>
        <dbReference type="ARBA" id="ARBA00022980"/>
    </source>
</evidence>